<dbReference type="EMBL" id="UINC01208071">
    <property type="protein sequence ID" value="SVE30442.1"/>
    <property type="molecule type" value="Genomic_DNA"/>
</dbReference>
<keyword evidence="1" id="KW-0812">Transmembrane</keyword>
<dbReference type="AlphaFoldDB" id="A0A383CE10"/>
<evidence type="ECO:0000313" key="2">
    <source>
        <dbReference type="EMBL" id="SVE30442.1"/>
    </source>
</evidence>
<proteinExistence type="predicted"/>
<evidence type="ECO:0008006" key="3">
    <source>
        <dbReference type="Google" id="ProtNLM"/>
    </source>
</evidence>
<feature type="non-terminal residue" evidence="2">
    <location>
        <position position="72"/>
    </location>
</feature>
<reference evidence="2" key="1">
    <citation type="submission" date="2018-05" db="EMBL/GenBank/DDBJ databases">
        <authorList>
            <person name="Lanie J.A."/>
            <person name="Ng W.-L."/>
            <person name="Kazmierczak K.M."/>
            <person name="Andrzejewski T.M."/>
            <person name="Davidsen T.M."/>
            <person name="Wayne K.J."/>
            <person name="Tettelin H."/>
            <person name="Glass J.I."/>
            <person name="Rusch D."/>
            <person name="Podicherti R."/>
            <person name="Tsui H.-C.T."/>
            <person name="Winkler M.E."/>
        </authorList>
    </citation>
    <scope>NUCLEOTIDE SEQUENCE</scope>
</reference>
<accession>A0A383CE10</accession>
<organism evidence="2">
    <name type="scientific">marine metagenome</name>
    <dbReference type="NCBI Taxonomy" id="408172"/>
    <lineage>
        <taxon>unclassified sequences</taxon>
        <taxon>metagenomes</taxon>
        <taxon>ecological metagenomes</taxon>
    </lineage>
</organism>
<feature type="transmembrane region" description="Helical" evidence="1">
    <location>
        <begin position="21"/>
        <end position="40"/>
    </location>
</feature>
<sequence>MAQYEVTLRDYWRIPRRRKGIVVFTAFLLGFFSFLLASIWKPQPLYQATAKVQINLHLNLTGLYLQTIAYNS</sequence>
<gene>
    <name evidence="2" type="ORF">METZ01_LOCUS483296</name>
</gene>
<protein>
    <recommendedName>
        <fullName evidence="3">Polysaccharide chain length determinant N-terminal domain-containing protein</fullName>
    </recommendedName>
</protein>
<keyword evidence="1" id="KW-0472">Membrane</keyword>
<keyword evidence="1" id="KW-1133">Transmembrane helix</keyword>
<name>A0A383CE10_9ZZZZ</name>
<evidence type="ECO:0000256" key="1">
    <source>
        <dbReference type="SAM" id="Phobius"/>
    </source>
</evidence>